<dbReference type="CDD" id="cd17341">
    <property type="entry name" value="MFS_NRT2_like"/>
    <property type="match status" value="1"/>
</dbReference>
<feature type="transmembrane region" description="Helical" evidence="8">
    <location>
        <begin position="479"/>
        <end position="498"/>
    </location>
</feature>
<keyword evidence="3 8" id="KW-0812">Transmembrane</keyword>
<evidence type="ECO:0000256" key="7">
    <source>
        <dbReference type="SAM" id="MobiDB-lite"/>
    </source>
</evidence>
<feature type="domain" description="Major facilitator superfamily (MFS) profile" evidence="9">
    <location>
        <begin position="98"/>
        <end position="501"/>
    </location>
</feature>
<proteinExistence type="inferred from homology"/>
<protein>
    <recommendedName>
        <fullName evidence="9">Major facilitator superfamily (MFS) profile domain-containing protein</fullName>
    </recommendedName>
</protein>
<dbReference type="InterPro" id="IPR011701">
    <property type="entry name" value="MFS"/>
</dbReference>
<evidence type="ECO:0000256" key="2">
    <source>
        <dbReference type="ARBA" id="ARBA00008432"/>
    </source>
</evidence>
<keyword evidence="5" id="KW-0534">Nitrate assimilation</keyword>
<dbReference type="AlphaFoldDB" id="A0A9D4VFN3"/>
<dbReference type="Gene3D" id="1.20.1250.20">
    <property type="entry name" value="MFS general substrate transporter like domains"/>
    <property type="match status" value="2"/>
</dbReference>
<evidence type="ECO:0000256" key="8">
    <source>
        <dbReference type="SAM" id="Phobius"/>
    </source>
</evidence>
<dbReference type="InterPro" id="IPR044772">
    <property type="entry name" value="NO3_transporter"/>
</dbReference>
<feature type="transmembrane region" description="Helical" evidence="8">
    <location>
        <begin position="163"/>
        <end position="181"/>
    </location>
</feature>
<dbReference type="Pfam" id="PF07690">
    <property type="entry name" value="MFS_1"/>
    <property type="match status" value="1"/>
</dbReference>
<feature type="transmembrane region" description="Helical" evidence="8">
    <location>
        <begin position="447"/>
        <end position="467"/>
    </location>
</feature>
<evidence type="ECO:0000256" key="5">
    <source>
        <dbReference type="ARBA" id="ARBA00023063"/>
    </source>
</evidence>
<evidence type="ECO:0000256" key="1">
    <source>
        <dbReference type="ARBA" id="ARBA00004141"/>
    </source>
</evidence>
<dbReference type="PANTHER" id="PTHR23515">
    <property type="entry name" value="HIGH-AFFINITY NITRATE TRANSPORTER 2.3"/>
    <property type="match status" value="1"/>
</dbReference>
<dbReference type="GO" id="GO:0042128">
    <property type="term" value="P:nitrate assimilation"/>
    <property type="evidence" value="ECO:0007669"/>
    <property type="project" value="UniProtKB-KW"/>
</dbReference>
<gene>
    <name evidence="10" type="ORF">GOP47_0000802</name>
</gene>
<evidence type="ECO:0000256" key="6">
    <source>
        <dbReference type="ARBA" id="ARBA00023136"/>
    </source>
</evidence>
<keyword evidence="4 8" id="KW-1133">Transmembrane helix</keyword>
<dbReference type="GO" id="GO:0015112">
    <property type="term" value="F:nitrate transmembrane transporter activity"/>
    <property type="evidence" value="ECO:0007669"/>
    <property type="project" value="InterPro"/>
</dbReference>
<feature type="transmembrane region" description="Helical" evidence="8">
    <location>
        <begin position="415"/>
        <end position="440"/>
    </location>
</feature>
<feature type="transmembrane region" description="Helical" evidence="8">
    <location>
        <begin position="347"/>
        <end position="368"/>
    </location>
</feature>
<keyword evidence="11" id="KW-1185">Reference proteome</keyword>
<dbReference type="FunFam" id="1.20.1250.20:FF:000053">
    <property type="entry name" value="Nitrate transporter 2.1"/>
    <property type="match status" value="1"/>
</dbReference>
<feature type="transmembrane region" description="Helical" evidence="8">
    <location>
        <begin position="103"/>
        <end position="123"/>
    </location>
</feature>
<evidence type="ECO:0000256" key="4">
    <source>
        <dbReference type="ARBA" id="ARBA00022989"/>
    </source>
</evidence>
<dbReference type="OrthoDB" id="434240at2759"/>
<comment type="subcellular location">
    <subcellularLocation>
        <location evidence="1">Membrane</location>
        <topology evidence="1">Multi-pass membrane protein</topology>
    </subcellularLocation>
</comment>
<comment type="caution">
    <text evidence="10">The sequence shown here is derived from an EMBL/GenBank/DDBJ whole genome shotgun (WGS) entry which is preliminary data.</text>
</comment>
<dbReference type="PROSITE" id="PS50850">
    <property type="entry name" value="MFS"/>
    <property type="match status" value="1"/>
</dbReference>
<organism evidence="10 11">
    <name type="scientific">Adiantum capillus-veneris</name>
    <name type="common">Maidenhair fern</name>
    <dbReference type="NCBI Taxonomy" id="13818"/>
    <lineage>
        <taxon>Eukaryota</taxon>
        <taxon>Viridiplantae</taxon>
        <taxon>Streptophyta</taxon>
        <taxon>Embryophyta</taxon>
        <taxon>Tracheophyta</taxon>
        <taxon>Polypodiopsida</taxon>
        <taxon>Polypodiidae</taxon>
        <taxon>Polypodiales</taxon>
        <taxon>Pteridineae</taxon>
        <taxon>Pteridaceae</taxon>
        <taxon>Vittarioideae</taxon>
        <taxon>Adiantum</taxon>
    </lineage>
</organism>
<comment type="similarity">
    <text evidence="2">Belongs to the major facilitator superfamily. Nitrate/nitrite porter (TC 2.A.1.8) family.</text>
</comment>
<dbReference type="SUPFAM" id="SSF103473">
    <property type="entry name" value="MFS general substrate transporter"/>
    <property type="match status" value="1"/>
</dbReference>
<evidence type="ECO:0000256" key="3">
    <source>
        <dbReference type="ARBA" id="ARBA00022692"/>
    </source>
</evidence>
<feature type="transmembrane region" description="Helical" evidence="8">
    <location>
        <begin position="187"/>
        <end position="205"/>
    </location>
</feature>
<accession>A0A9D4VFN3</accession>
<feature type="transmembrane region" description="Helical" evidence="8">
    <location>
        <begin position="316"/>
        <end position="335"/>
    </location>
</feature>
<feature type="transmembrane region" description="Helical" evidence="8">
    <location>
        <begin position="389"/>
        <end position="409"/>
    </location>
</feature>
<dbReference type="InterPro" id="IPR020846">
    <property type="entry name" value="MFS_dom"/>
</dbReference>
<name>A0A9D4VFN3_ADICA</name>
<evidence type="ECO:0000313" key="10">
    <source>
        <dbReference type="EMBL" id="KAI5084633.1"/>
    </source>
</evidence>
<dbReference type="GO" id="GO:0016020">
    <property type="term" value="C:membrane"/>
    <property type="evidence" value="ECO:0007669"/>
    <property type="project" value="UniProtKB-SubCell"/>
</dbReference>
<reference evidence="10" key="1">
    <citation type="submission" date="2021-01" db="EMBL/GenBank/DDBJ databases">
        <title>Adiantum capillus-veneris genome.</title>
        <authorList>
            <person name="Fang Y."/>
            <person name="Liao Q."/>
        </authorList>
    </citation>
    <scope>NUCLEOTIDE SEQUENCE</scope>
    <source>
        <strain evidence="10">H3</strain>
        <tissue evidence="10">Leaf</tissue>
    </source>
</reference>
<dbReference type="EMBL" id="JABFUD020000001">
    <property type="protein sequence ID" value="KAI5084633.1"/>
    <property type="molecule type" value="Genomic_DNA"/>
</dbReference>
<keyword evidence="6 8" id="KW-0472">Membrane</keyword>
<feature type="region of interest" description="Disordered" evidence="7">
    <location>
        <begin position="1"/>
        <end position="31"/>
    </location>
</feature>
<sequence>MDKHSHNVNVNDNLSHGIGIGSDNSDGEEYNSASDFEDLALDAAASTNHAGQKPSASIEVPDAIISPDPPIKFPLPVDSEFKAKRIALFSFAQPHMRSFHISWFSFFICFLSSFAAAPLLPVIRDNLNLRKEEIGQAGIASVCGSIASRLVMGFACDIVGPRYAGACAILLTAPAVFYMATVSTATGFILCRFFIGFSLATFVTCQFWMSSMFSSPIVGLATGITSGCGNLGGGAAQIIMPVLFDVLSNRSLFGASRFTAWRLSFFIPGTIQVLMGIIMLTSTRDTPLGNYRQLRKTGDRMKDSYVKVIINGAKNYRTWVLGMIYGFCFGVELTIDNVIAEYFYDKFQLTLFVAGVVASLFGLANFITRPFGGALSDFVAHRFGMRGRLWVLWILQTLCGVFCIILPRANGLGPAVVVLLIFAIFCEGAGGATTSVIPFISRRSLGIVSGISGAGGNVGAMLLQLLFFTNPSITMDTGLTSMGIMSMCCTLVVFTVYFPQWGGMLCGPSSKADVTEESYYGREWSSQEESMGMHHASMKFAHNSKGERGRRKTSPADGGEVLPSLTRVASYATPPHN</sequence>
<evidence type="ECO:0000259" key="9">
    <source>
        <dbReference type="PROSITE" id="PS50850"/>
    </source>
</evidence>
<dbReference type="InterPro" id="IPR036259">
    <property type="entry name" value="MFS_trans_sf"/>
</dbReference>
<dbReference type="Proteomes" id="UP000886520">
    <property type="component" value="Chromosome 1"/>
</dbReference>
<feature type="transmembrane region" description="Helical" evidence="8">
    <location>
        <begin position="260"/>
        <end position="282"/>
    </location>
</feature>
<feature type="region of interest" description="Disordered" evidence="7">
    <location>
        <begin position="538"/>
        <end position="577"/>
    </location>
</feature>
<evidence type="ECO:0000313" key="11">
    <source>
        <dbReference type="Proteomes" id="UP000886520"/>
    </source>
</evidence>